<reference evidence="7 8" key="1">
    <citation type="submission" date="2017-05" db="EMBL/GenBank/DDBJ databases">
        <authorList>
            <person name="Varghese N."/>
            <person name="Submissions S."/>
        </authorList>
    </citation>
    <scope>NUCLEOTIDE SEQUENCE [LARGE SCALE GENOMIC DNA]</scope>
    <source>
        <strain evidence="7 8">DSM 100094</strain>
    </source>
</reference>
<keyword evidence="4 6" id="KW-1133">Transmembrane helix</keyword>
<dbReference type="PANTHER" id="PTHR11101:SF80">
    <property type="entry name" value="PHOSPHATE TRANSPORTER"/>
    <property type="match status" value="1"/>
</dbReference>
<evidence type="ECO:0000256" key="3">
    <source>
        <dbReference type="ARBA" id="ARBA00022692"/>
    </source>
</evidence>
<comment type="subcellular location">
    <subcellularLocation>
        <location evidence="1 6">Membrane</location>
        <topology evidence="1 6">Multi-pass membrane protein</topology>
    </subcellularLocation>
</comment>
<gene>
    <name evidence="7" type="ORF">SAMN06265221_101384</name>
</gene>
<dbReference type="RefSeq" id="WP_142661479.1">
    <property type="nucleotide sequence ID" value="NZ_FXTK01000001.1"/>
</dbReference>
<dbReference type="PANTHER" id="PTHR11101">
    <property type="entry name" value="PHOSPHATE TRANSPORTER"/>
    <property type="match status" value="1"/>
</dbReference>
<dbReference type="GO" id="GO:0005315">
    <property type="term" value="F:phosphate transmembrane transporter activity"/>
    <property type="evidence" value="ECO:0007669"/>
    <property type="project" value="InterPro"/>
</dbReference>
<keyword evidence="2 6" id="KW-0813">Transport</keyword>
<evidence type="ECO:0000256" key="2">
    <source>
        <dbReference type="ARBA" id="ARBA00022448"/>
    </source>
</evidence>
<feature type="transmembrane region" description="Helical" evidence="6">
    <location>
        <begin position="257"/>
        <end position="277"/>
    </location>
</feature>
<feature type="transmembrane region" description="Helical" evidence="6">
    <location>
        <begin position="32"/>
        <end position="54"/>
    </location>
</feature>
<feature type="transmembrane region" description="Helical" evidence="6">
    <location>
        <begin position="94"/>
        <end position="118"/>
    </location>
</feature>
<evidence type="ECO:0000313" key="7">
    <source>
        <dbReference type="EMBL" id="SMO38520.1"/>
    </source>
</evidence>
<dbReference type="GO" id="GO:0035435">
    <property type="term" value="P:phosphate ion transmembrane transport"/>
    <property type="evidence" value="ECO:0007669"/>
    <property type="project" value="TreeGrafter"/>
</dbReference>
<evidence type="ECO:0000256" key="1">
    <source>
        <dbReference type="ARBA" id="ARBA00004141"/>
    </source>
</evidence>
<keyword evidence="8" id="KW-1185">Reference proteome</keyword>
<comment type="similarity">
    <text evidence="6">Belongs to the inorganic phosphate transporter (PiT) (TC 2.A.20) family.</text>
</comment>
<dbReference type="AlphaFoldDB" id="A0A521AVC1"/>
<feature type="transmembrane region" description="Helical" evidence="6">
    <location>
        <begin position="379"/>
        <end position="399"/>
    </location>
</feature>
<dbReference type="Proteomes" id="UP000319014">
    <property type="component" value="Unassembled WGS sequence"/>
</dbReference>
<keyword evidence="5 6" id="KW-0472">Membrane</keyword>
<sequence length="477" mass="48629">MPQKDPQYRILDKDLGRLSNAEHARVVSGQPVLRLGIALVFMAVMAIFASATVAGQPATGLMAASIAVALYLALSIGANDVANSLSPAVGAGAIGLVAGLCLVAVVEVAGALLASGPVARTLMQGLIGNAYHTGGPTANLMLAALAGAATCISIATWLNAPISTTHSIVGAIAGAGVAVYGLTSVNWPALAFVAMGWVASPIVSALLAAGLLSSMHRNILDKDDPITAGRSWLTLMIGATTAILALFGGLAYGKPNWALVALTGLGAALLAAGYTYHRLGQQIAQGEKGDSDGIALKHLLGLPLIVTAVIMGFGHGANSSAKVAAPLTTILTSIDGDGPLLLSPLVVLGLAGLGIAMGVILFGGRLVQMVGTRITQLNPARGFCVTLAAALTVLAFSMLGLPVSTTHISVGGVFGVGLYRELRDRRKAKKRAPLPEEEVERRQLVRWSYVRRILGAWLVTVPVNAVVAGLLASLIGP</sequence>
<keyword evidence="6" id="KW-0592">Phosphate transport</keyword>
<evidence type="ECO:0000256" key="4">
    <source>
        <dbReference type="ARBA" id="ARBA00022989"/>
    </source>
</evidence>
<feature type="transmembrane region" description="Helical" evidence="6">
    <location>
        <begin position="405"/>
        <end position="422"/>
    </location>
</feature>
<feature type="transmembrane region" description="Helical" evidence="6">
    <location>
        <begin position="165"/>
        <end position="183"/>
    </location>
</feature>
<dbReference type="InterPro" id="IPR001204">
    <property type="entry name" value="Phos_transporter"/>
</dbReference>
<name>A0A521AVC1_9RHOB</name>
<feature type="transmembrane region" description="Helical" evidence="6">
    <location>
        <begin position="345"/>
        <end position="367"/>
    </location>
</feature>
<protein>
    <recommendedName>
        <fullName evidence="6">Phosphate transporter</fullName>
    </recommendedName>
</protein>
<dbReference type="OrthoDB" id="9779554at2"/>
<organism evidence="7 8">
    <name type="scientific">Paracoccus laeviglucosivorans</name>
    <dbReference type="NCBI Taxonomy" id="1197861"/>
    <lineage>
        <taxon>Bacteria</taxon>
        <taxon>Pseudomonadati</taxon>
        <taxon>Pseudomonadota</taxon>
        <taxon>Alphaproteobacteria</taxon>
        <taxon>Rhodobacterales</taxon>
        <taxon>Paracoccaceae</taxon>
        <taxon>Paracoccus</taxon>
    </lineage>
</organism>
<evidence type="ECO:0000256" key="6">
    <source>
        <dbReference type="RuleBase" id="RU363058"/>
    </source>
</evidence>
<dbReference type="Pfam" id="PF01384">
    <property type="entry name" value="PHO4"/>
    <property type="match status" value="1"/>
</dbReference>
<feature type="transmembrane region" description="Helical" evidence="6">
    <location>
        <begin position="189"/>
        <end position="212"/>
    </location>
</feature>
<dbReference type="EMBL" id="FXTK01000001">
    <property type="protein sequence ID" value="SMO38520.1"/>
    <property type="molecule type" value="Genomic_DNA"/>
</dbReference>
<proteinExistence type="inferred from homology"/>
<accession>A0A521AVC1</accession>
<feature type="transmembrane region" description="Helical" evidence="6">
    <location>
        <begin position="298"/>
        <end position="317"/>
    </location>
</feature>
<feature type="transmembrane region" description="Helical" evidence="6">
    <location>
        <begin position="232"/>
        <end position="251"/>
    </location>
</feature>
<dbReference type="GO" id="GO:0016020">
    <property type="term" value="C:membrane"/>
    <property type="evidence" value="ECO:0007669"/>
    <property type="project" value="UniProtKB-SubCell"/>
</dbReference>
<feature type="transmembrane region" description="Helical" evidence="6">
    <location>
        <begin position="138"/>
        <end position="158"/>
    </location>
</feature>
<keyword evidence="3 6" id="KW-0812">Transmembrane</keyword>
<evidence type="ECO:0000313" key="8">
    <source>
        <dbReference type="Proteomes" id="UP000319014"/>
    </source>
</evidence>
<feature type="transmembrane region" description="Helical" evidence="6">
    <location>
        <begin position="453"/>
        <end position="475"/>
    </location>
</feature>
<evidence type="ECO:0000256" key="5">
    <source>
        <dbReference type="ARBA" id="ARBA00023136"/>
    </source>
</evidence>
<feature type="transmembrane region" description="Helical" evidence="6">
    <location>
        <begin position="60"/>
        <end position="82"/>
    </location>
</feature>